<proteinExistence type="inferred from homology"/>
<keyword evidence="4" id="KW-0479">Metal-binding</keyword>
<dbReference type="NCBIfam" id="NF040570">
    <property type="entry name" value="guided_TnpB"/>
    <property type="match status" value="1"/>
</dbReference>
<protein>
    <submittedName>
        <fullName evidence="11">Putative transposase</fullName>
    </submittedName>
</protein>
<evidence type="ECO:0000259" key="10">
    <source>
        <dbReference type="Pfam" id="PF12323"/>
    </source>
</evidence>
<sequence>MKQVKKAFVYRIYPNDLQKEMFAKTFGCARKIWNLMLDDRINSYKQYQEDATPIKETTPAMYKKDYPYLKEVDSLALANEQMHLRRAFTNFYRDSKSVGYPKFKSKNRDRNSYTTNNQNGTISIIDKQGIKLPKIGVVSMDYHREHTGKIKSATVSQDATGAYYVAILCETEVEAFAKTNSSIGIDMGIHHYVVLSDGTKIENPKYLKKDMQRLQKLQRKLSRKAEIAKAKGIKLEDAKNYQKLKITIARLHKRIYNRRHDFLHKLSTYLIKNHDVICVEKLSVKKMLESHLAQAITDAGWTKFLTLLKYKAEWYGKSIKEVEPYYPSTQICHVCGSKESKKALHIREWECSSCHSYHDRDINAAINIHQHGLAI</sequence>
<dbReference type="PANTHER" id="PTHR30405:SF25">
    <property type="entry name" value="RNA-GUIDED DNA ENDONUCLEASE INSQ-RELATED"/>
    <property type="match status" value="1"/>
</dbReference>
<evidence type="ECO:0000256" key="5">
    <source>
        <dbReference type="ARBA" id="ARBA00022833"/>
    </source>
</evidence>
<keyword evidence="5" id="KW-0862">Zinc</keyword>
<accession>A0A4R7ZQF5</accession>
<dbReference type="EMBL" id="SODD01000014">
    <property type="protein sequence ID" value="TDW20177.1"/>
    <property type="molecule type" value="Genomic_DNA"/>
</dbReference>
<dbReference type="InterPro" id="IPR051399">
    <property type="entry name" value="RNA-guided_DNA_endo/Transpos"/>
</dbReference>
<keyword evidence="12" id="KW-1185">Reference proteome</keyword>
<evidence type="ECO:0000256" key="4">
    <source>
        <dbReference type="ARBA" id="ARBA00022723"/>
    </source>
</evidence>
<evidence type="ECO:0000256" key="6">
    <source>
        <dbReference type="ARBA" id="ARBA00023125"/>
    </source>
</evidence>
<dbReference type="PANTHER" id="PTHR30405">
    <property type="entry name" value="TRANSPOSASE"/>
    <property type="match status" value="1"/>
</dbReference>
<dbReference type="InterPro" id="IPR021027">
    <property type="entry name" value="Transposase_put_HTH"/>
</dbReference>
<keyword evidence="6" id="KW-0238">DNA-binding</keyword>
<comment type="similarity">
    <text evidence="1">In the C-terminal section; belongs to the transposase 35 family.</text>
</comment>
<dbReference type="NCBIfam" id="TIGR01766">
    <property type="entry name" value="IS200/IS605 family accessory protein TnpB-like domain"/>
    <property type="match status" value="1"/>
</dbReference>
<reference evidence="11 12" key="1">
    <citation type="submission" date="2019-03" db="EMBL/GenBank/DDBJ databases">
        <title>Genomic Encyclopedia of Type Strains, Phase IV (KMG-IV): sequencing the most valuable type-strain genomes for metagenomic binning, comparative biology and taxonomic classification.</title>
        <authorList>
            <person name="Goeker M."/>
        </authorList>
    </citation>
    <scope>NUCLEOTIDE SEQUENCE [LARGE SCALE GENOMIC DNA]</scope>
    <source>
        <strain evidence="11 12">DSM 28867</strain>
    </source>
</reference>
<dbReference type="InterPro" id="IPR010095">
    <property type="entry name" value="Cas12f1-like_TNB"/>
</dbReference>
<feature type="domain" description="Probable transposase IS891/IS1136/IS1341" evidence="8">
    <location>
        <begin position="167"/>
        <end position="289"/>
    </location>
</feature>
<evidence type="ECO:0000256" key="3">
    <source>
        <dbReference type="ARBA" id="ARBA00022578"/>
    </source>
</evidence>
<gene>
    <name evidence="11" type="ORF">EDD63_1147</name>
</gene>
<evidence type="ECO:0000256" key="2">
    <source>
        <dbReference type="ARBA" id="ARBA00011044"/>
    </source>
</evidence>
<name>A0A4R7ZQF5_9FIRM</name>
<evidence type="ECO:0000313" key="11">
    <source>
        <dbReference type="EMBL" id="TDW20177.1"/>
    </source>
</evidence>
<dbReference type="GO" id="GO:0003677">
    <property type="term" value="F:DNA binding"/>
    <property type="evidence" value="ECO:0007669"/>
    <property type="project" value="UniProtKB-KW"/>
</dbReference>
<comment type="caution">
    <text evidence="11">The sequence shown here is derived from an EMBL/GenBank/DDBJ whole genome shotgun (WGS) entry which is preliminary data.</text>
</comment>
<dbReference type="Pfam" id="PF12323">
    <property type="entry name" value="HTH_OrfB_IS605"/>
    <property type="match status" value="1"/>
</dbReference>
<dbReference type="Proteomes" id="UP000294743">
    <property type="component" value="Unassembled WGS sequence"/>
</dbReference>
<evidence type="ECO:0000313" key="12">
    <source>
        <dbReference type="Proteomes" id="UP000294743"/>
    </source>
</evidence>
<feature type="domain" description="Cas12f1-like TNB" evidence="9">
    <location>
        <begin position="301"/>
        <end position="368"/>
    </location>
</feature>
<evidence type="ECO:0000256" key="1">
    <source>
        <dbReference type="ARBA" id="ARBA00008761"/>
    </source>
</evidence>
<dbReference type="GO" id="GO:0006310">
    <property type="term" value="P:DNA recombination"/>
    <property type="evidence" value="ECO:0007669"/>
    <property type="project" value="UniProtKB-KW"/>
</dbReference>
<dbReference type="Pfam" id="PF07282">
    <property type="entry name" value="Cas12f1-like_TNB"/>
    <property type="match status" value="1"/>
</dbReference>
<dbReference type="GO" id="GO:0032196">
    <property type="term" value="P:transposition"/>
    <property type="evidence" value="ECO:0007669"/>
    <property type="project" value="UniProtKB-KW"/>
</dbReference>
<dbReference type="AlphaFoldDB" id="A0A4R7ZQF5"/>
<keyword evidence="7" id="KW-0233">DNA recombination</keyword>
<comment type="similarity">
    <text evidence="2">In the N-terminal section; belongs to the transposase 2 family.</text>
</comment>
<feature type="domain" description="Transposase putative helix-turn-helix" evidence="10">
    <location>
        <begin position="1"/>
        <end position="48"/>
    </location>
</feature>
<dbReference type="GO" id="GO:0046872">
    <property type="term" value="F:metal ion binding"/>
    <property type="evidence" value="ECO:0007669"/>
    <property type="project" value="UniProtKB-KW"/>
</dbReference>
<evidence type="ECO:0000256" key="7">
    <source>
        <dbReference type="ARBA" id="ARBA00023172"/>
    </source>
</evidence>
<dbReference type="OrthoDB" id="1653021at2"/>
<dbReference type="RefSeq" id="WP_134169273.1">
    <property type="nucleotide sequence ID" value="NZ_SODD01000014.1"/>
</dbReference>
<dbReference type="InterPro" id="IPR053522">
    <property type="entry name" value="RNA-guided_endonuclease_TnpB"/>
</dbReference>
<evidence type="ECO:0000259" key="8">
    <source>
        <dbReference type="Pfam" id="PF01385"/>
    </source>
</evidence>
<organism evidence="11 12">
    <name type="scientific">Breznakia blatticola</name>
    <dbReference type="NCBI Taxonomy" id="1754012"/>
    <lineage>
        <taxon>Bacteria</taxon>
        <taxon>Bacillati</taxon>
        <taxon>Bacillota</taxon>
        <taxon>Erysipelotrichia</taxon>
        <taxon>Erysipelotrichales</taxon>
        <taxon>Erysipelotrichaceae</taxon>
        <taxon>Breznakia</taxon>
    </lineage>
</organism>
<dbReference type="NCBIfam" id="NF038281">
    <property type="entry name" value="IS200_TnpB"/>
    <property type="match status" value="1"/>
</dbReference>
<dbReference type="Pfam" id="PF01385">
    <property type="entry name" value="OrfB_IS605"/>
    <property type="match status" value="1"/>
</dbReference>
<dbReference type="InterPro" id="IPR001959">
    <property type="entry name" value="Transposase"/>
</dbReference>
<evidence type="ECO:0000259" key="9">
    <source>
        <dbReference type="Pfam" id="PF07282"/>
    </source>
</evidence>
<keyword evidence="3" id="KW-0815">Transposition</keyword>